<keyword evidence="9" id="KW-1185">Reference proteome</keyword>
<keyword evidence="3" id="KW-0812">Transmembrane</keyword>
<evidence type="ECO:0000256" key="5">
    <source>
        <dbReference type="ARBA" id="ARBA00023054"/>
    </source>
</evidence>
<accession>A0ABM0MLZ2</accession>
<evidence type="ECO:0000256" key="2">
    <source>
        <dbReference type="ARBA" id="ARBA00008108"/>
    </source>
</evidence>
<feature type="compositionally biased region" description="Basic and acidic residues" evidence="8">
    <location>
        <begin position="190"/>
        <end position="199"/>
    </location>
</feature>
<organism evidence="9 10">
    <name type="scientific">Saccoglossus kowalevskii</name>
    <name type="common">Acorn worm</name>
    <dbReference type="NCBI Taxonomy" id="10224"/>
    <lineage>
        <taxon>Eukaryota</taxon>
        <taxon>Metazoa</taxon>
        <taxon>Hemichordata</taxon>
        <taxon>Enteropneusta</taxon>
        <taxon>Harrimaniidae</taxon>
        <taxon>Saccoglossus</taxon>
    </lineage>
</organism>
<evidence type="ECO:0000256" key="4">
    <source>
        <dbReference type="ARBA" id="ARBA00022989"/>
    </source>
</evidence>
<gene>
    <name evidence="10" type="primary">LOC102800783</name>
</gene>
<dbReference type="PANTHER" id="PTHR17613:SF14">
    <property type="entry name" value="DEMENTIN, ISOFORM H"/>
    <property type="match status" value="1"/>
</dbReference>
<keyword evidence="6" id="KW-0472">Membrane</keyword>
<evidence type="ECO:0000313" key="10">
    <source>
        <dbReference type="RefSeq" id="XP_006821033.1"/>
    </source>
</evidence>
<evidence type="ECO:0000256" key="8">
    <source>
        <dbReference type="SAM" id="MobiDB-lite"/>
    </source>
</evidence>
<comment type="subcellular location">
    <subcellularLocation>
        <location evidence="1">Membrane</location>
    </subcellularLocation>
</comment>
<dbReference type="PANTHER" id="PTHR17613">
    <property type="entry name" value="CEREBRAL PROTEIN-11-RELATED"/>
    <property type="match status" value="1"/>
</dbReference>
<protein>
    <submittedName>
        <fullName evidence="10">Transmembrane and coiled-coil domains protein 2-like isoform X1</fullName>
    </submittedName>
</protein>
<proteinExistence type="inferred from homology"/>
<dbReference type="GeneID" id="102800783"/>
<feature type="compositionally biased region" description="Polar residues" evidence="8">
    <location>
        <begin position="1"/>
        <end position="16"/>
    </location>
</feature>
<keyword evidence="4" id="KW-1133">Transmembrane helix</keyword>
<evidence type="ECO:0000256" key="1">
    <source>
        <dbReference type="ARBA" id="ARBA00004370"/>
    </source>
</evidence>
<dbReference type="InterPro" id="IPR019394">
    <property type="entry name" value="TEX28/TMCC"/>
</dbReference>
<feature type="coiled-coil region" evidence="7">
    <location>
        <begin position="255"/>
        <end position="282"/>
    </location>
</feature>
<dbReference type="Pfam" id="PF10267">
    <property type="entry name" value="Tmemb_cc2"/>
    <property type="match status" value="1"/>
</dbReference>
<name>A0ABM0MLZ2_SACKO</name>
<sequence>MSSQQTDRASSGSVENSDSDCLLSCADGQTPVAPSPSKRPQGIRSRLFQRKKENDSTSNLKGLQGDSSPETQRVSYAENLLDLPPRPPAFVRVLQQIRSMPNMRKAIDTKSSRPPSAGNKAATLPVHRTKSGGSDSGDVSRDGNRSRAGSSSAADFIDSRHSSDREEESCENLAVSNSTDADFSTLDEADSGHTPDPLRAKGMIEQYQQKILRIKEQIKAEQTQRDENVNEYLKLAEHADKQQIARIKTVFEKKNQKSNSVIAQLQRKLEKYQERIRGLEANGAPPRKPKEVLQGMHQGLKGVGANIRDGISGFSGGMADNIRGGLTGLSEFAHTAGSAVVSKPKEFAHLIKNKFGSADNIDTMNLDEDSTDQQRPIPTRVVARSTFYVTPSLNIPVSRSRGFSVPIITTPKFGDDLDDHDDTSSVTSGSVANVLPSPIINQNGSTMTLEPLLNELQEIREAQSELHHTLETVKVHMDQEFTFFNQSLQEERYRYERLEKQLKFI</sequence>
<reference evidence="10" key="1">
    <citation type="submission" date="2025-08" db="UniProtKB">
        <authorList>
            <consortium name="RefSeq"/>
        </authorList>
    </citation>
    <scope>IDENTIFICATION</scope>
    <source>
        <tissue evidence="10">Testes</tissue>
    </source>
</reference>
<feature type="compositionally biased region" description="Polar residues" evidence="8">
    <location>
        <begin position="56"/>
        <end position="74"/>
    </location>
</feature>
<evidence type="ECO:0000256" key="7">
    <source>
        <dbReference type="SAM" id="Coils"/>
    </source>
</evidence>
<comment type="similarity">
    <text evidence="2">Belongs to the TEX28 family.</text>
</comment>
<dbReference type="Proteomes" id="UP000694865">
    <property type="component" value="Unplaced"/>
</dbReference>
<feature type="region of interest" description="Disordered" evidence="8">
    <location>
        <begin position="106"/>
        <end position="199"/>
    </location>
</feature>
<feature type="compositionally biased region" description="Low complexity" evidence="8">
    <location>
        <begin position="146"/>
        <end position="155"/>
    </location>
</feature>
<keyword evidence="5 7" id="KW-0175">Coiled coil</keyword>
<evidence type="ECO:0000256" key="6">
    <source>
        <dbReference type="ARBA" id="ARBA00023136"/>
    </source>
</evidence>
<feature type="region of interest" description="Disordered" evidence="8">
    <location>
        <begin position="1"/>
        <end position="87"/>
    </location>
</feature>
<evidence type="ECO:0000313" key="9">
    <source>
        <dbReference type="Proteomes" id="UP000694865"/>
    </source>
</evidence>
<dbReference type="RefSeq" id="XP_006821033.1">
    <property type="nucleotide sequence ID" value="XM_006820970.1"/>
</dbReference>
<evidence type="ECO:0000256" key="3">
    <source>
        <dbReference type="ARBA" id="ARBA00022692"/>
    </source>
</evidence>